<keyword evidence="2" id="KW-0689">Ribosomal protein</keyword>
<evidence type="ECO:0000313" key="5">
    <source>
        <dbReference type="EMBL" id="TRY74790.1"/>
    </source>
</evidence>
<dbReference type="Proteomes" id="UP000318571">
    <property type="component" value="Chromosome 2"/>
</dbReference>
<comment type="caution">
    <text evidence="5">The sequence shown here is derived from an EMBL/GenBank/DDBJ whole genome shotgun (WGS) entry which is preliminary data.</text>
</comment>
<dbReference type="Gene3D" id="2.30.30.30">
    <property type="match status" value="1"/>
</dbReference>
<dbReference type="InterPro" id="IPR005825">
    <property type="entry name" value="Ribosomal_uL24_CS"/>
</dbReference>
<dbReference type="GO" id="GO:1990904">
    <property type="term" value="C:ribonucleoprotein complex"/>
    <property type="evidence" value="ECO:0007669"/>
    <property type="project" value="UniProtKB-KW"/>
</dbReference>
<comment type="similarity">
    <text evidence="1">Belongs to the universal ribosomal protein uL24 family.</text>
</comment>
<dbReference type="InterPro" id="IPR003256">
    <property type="entry name" value="Ribosomal_uL24"/>
</dbReference>
<dbReference type="STRING" id="6832.A0A553PAT2"/>
<dbReference type="OMA" id="WTLHPDD"/>
<dbReference type="InterPro" id="IPR014722">
    <property type="entry name" value="Rib_uL2_dom2"/>
</dbReference>
<feature type="domain" description="Large ribosomal subunit protein uL24 C-terminal" evidence="4">
    <location>
        <begin position="137"/>
        <end position="200"/>
    </location>
</feature>
<proteinExistence type="inferred from homology"/>
<reference evidence="5 6" key="1">
    <citation type="journal article" date="2018" name="Nat. Ecol. Evol.">
        <title>Genomic signatures of mitonuclear coevolution across populations of Tigriopus californicus.</title>
        <authorList>
            <person name="Barreto F.S."/>
            <person name="Watson E.T."/>
            <person name="Lima T.G."/>
            <person name="Willett C.S."/>
            <person name="Edmands S."/>
            <person name="Li W."/>
            <person name="Burton R.S."/>
        </authorList>
    </citation>
    <scope>NUCLEOTIDE SEQUENCE [LARGE SCALE GENOMIC DNA]</scope>
    <source>
        <strain evidence="5 6">San Diego</strain>
    </source>
</reference>
<dbReference type="InterPro" id="IPR008991">
    <property type="entry name" value="Translation_prot_SH3-like_sf"/>
</dbReference>
<evidence type="ECO:0000256" key="2">
    <source>
        <dbReference type="ARBA" id="ARBA00022980"/>
    </source>
</evidence>
<dbReference type="GO" id="GO:0003735">
    <property type="term" value="F:structural constituent of ribosome"/>
    <property type="evidence" value="ECO:0007669"/>
    <property type="project" value="InterPro"/>
</dbReference>
<keyword evidence="6" id="KW-1185">Reference proteome</keyword>
<organism evidence="5 6">
    <name type="scientific">Tigriopus californicus</name>
    <name type="common">Marine copepod</name>
    <dbReference type="NCBI Taxonomy" id="6832"/>
    <lineage>
        <taxon>Eukaryota</taxon>
        <taxon>Metazoa</taxon>
        <taxon>Ecdysozoa</taxon>
        <taxon>Arthropoda</taxon>
        <taxon>Crustacea</taxon>
        <taxon>Multicrustacea</taxon>
        <taxon>Hexanauplia</taxon>
        <taxon>Copepoda</taxon>
        <taxon>Harpacticoida</taxon>
        <taxon>Harpacticidae</taxon>
        <taxon>Tigriopus</taxon>
    </lineage>
</organism>
<dbReference type="GO" id="GO:0005840">
    <property type="term" value="C:ribosome"/>
    <property type="evidence" value="ECO:0007669"/>
    <property type="project" value="UniProtKB-KW"/>
</dbReference>
<dbReference type="NCBIfam" id="TIGR01079">
    <property type="entry name" value="rplX_bact"/>
    <property type="match status" value="1"/>
</dbReference>
<dbReference type="SUPFAM" id="SSF50104">
    <property type="entry name" value="Translation proteins SH3-like domain"/>
    <property type="match status" value="1"/>
</dbReference>
<dbReference type="EMBL" id="VCGU01000005">
    <property type="protein sequence ID" value="TRY74790.1"/>
    <property type="molecule type" value="Genomic_DNA"/>
</dbReference>
<name>A0A553PAT2_TIGCA</name>
<protein>
    <recommendedName>
        <fullName evidence="4">Large ribosomal subunit protein uL24 C-terminal domain-containing protein</fullName>
    </recommendedName>
</protein>
<dbReference type="OrthoDB" id="359154at2759"/>
<dbReference type="InterPro" id="IPR041988">
    <property type="entry name" value="Ribosomal_uL24_KOW"/>
</dbReference>
<sequence>MRLLPMHWARRGAGDGLDSGFMTWSKVYANLPERYMMRKAYKLKYKPPVAHPAFKQAIETSRIPEFTMDRPWSAAYWEQHEPHAPVQNNYVEPILDEDWMWFKGDRVQILVGPDKGKQGYINYVVQEKNWVCVEGLNCKYEMMGESRNFPGMMIMREKPLVVTTDIQLVDPSDETPAQVEWRFSEDGERVRTSTRTGHILPIPSAAFETQDYKTPVGYRENQRTDTPASLVQEITFEPKLCTFEMDIMESEGIVETRNPPRTYWY</sequence>
<evidence type="ECO:0000313" key="6">
    <source>
        <dbReference type="Proteomes" id="UP000318571"/>
    </source>
</evidence>
<dbReference type="Pfam" id="PF17136">
    <property type="entry name" value="ribosomal_L24"/>
    <property type="match status" value="1"/>
</dbReference>
<dbReference type="AlphaFoldDB" id="A0A553PAT2"/>
<evidence type="ECO:0000256" key="3">
    <source>
        <dbReference type="ARBA" id="ARBA00023274"/>
    </source>
</evidence>
<dbReference type="InterPro" id="IPR057264">
    <property type="entry name" value="Ribosomal_uL24_C"/>
</dbReference>
<accession>A0A553PAT2</accession>
<dbReference type="GO" id="GO:0003723">
    <property type="term" value="F:RNA binding"/>
    <property type="evidence" value="ECO:0007669"/>
    <property type="project" value="InterPro"/>
</dbReference>
<gene>
    <name evidence="5" type="ORF">TCAL_00652</name>
</gene>
<keyword evidence="3" id="KW-0687">Ribonucleoprotein</keyword>
<dbReference type="PROSITE" id="PS01108">
    <property type="entry name" value="RIBOSOMAL_L24"/>
    <property type="match status" value="1"/>
</dbReference>
<evidence type="ECO:0000256" key="1">
    <source>
        <dbReference type="ARBA" id="ARBA00010618"/>
    </source>
</evidence>
<dbReference type="CDD" id="cd06089">
    <property type="entry name" value="KOW_RPL26"/>
    <property type="match status" value="1"/>
</dbReference>
<evidence type="ECO:0000259" key="4">
    <source>
        <dbReference type="Pfam" id="PF17136"/>
    </source>
</evidence>
<dbReference type="PANTHER" id="PTHR12903">
    <property type="entry name" value="MITOCHONDRIAL RIBOSOMAL PROTEIN L24"/>
    <property type="match status" value="1"/>
</dbReference>
<dbReference type="GO" id="GO:0006412">
    <property type="term" value="P:translation"/>
    <property type="evidence" value="ECO:0007669"/>
    <property type="project" value="InterPro"/>
</dbReference>